<dbReference type="SUPFAM" id="SSF51182">
    <property type="entry name" value="RmlC-like cupins"/>
    <property type="match status" value="1"/>
</dbReference>
<dbReference type="InterPro" id="IPR053146">
    <property type="entry name" value="QDO-like"/>
</dbReference>
<dbReference type="Gene3D" id="2.60.120.10">
    <property type="entry name" value="Jelly Rolls"/>
    <property type="match status" value="1"/>
</dbReference>
<dbReference type="Pfam" id="PF07883">
    <property type="entry name" value="Cupin_2"/>
    <property type="match status" value="1"/>
</dbReference>
<gene>
    <name evidence="2" type="ORF">Kpho02_62930</name>
</gene>
<protein>
    <submittedName>
        <fullName evidence="2">Cupin</fullName>
    </submittedName>
</protein>
<dbReference type="Proteomes" id="UP001165041">
    <property type="component" value="Unassembled WGS sequence"/>
</dbReference>
<dbReference type="AlphaFoldDB" id="A0A9W6QBG5"/>
<evidence type="ECO:0000259" key="1">
    <source>
        <dbReference type="Pfam" id="PF07883"/>
    </source>
</evidence>
<dbReference type="EMBL" id="BSSA01000030">
    <property type="protein sequence ID" value="GLW73995.1"/>
    <property type="molecule type" value="Genomic_DNA"/>
</dbReference>
<name>A0A9W6QBG5_9ACTN</name>
<feature type="domain" description="Cupin type-2" evidence="1">
    <location>
        <begin position="49"/>
        <end position="114"/>
    </location>
</feature>
<dbReference type="InterPro" id="IPR011051">
    <property type="entry name" value="RmlC_Cupin_sf"/>
</dbReference>
<dbReference type="InterPro" id="IPR014710">
    <property type="entry name" value="RmlC-like_jellyroll"/>
</dbReference>
<reference evidence="2" key="1">
    <citation type="submission" date="2023-02" db="EMBL/GenBank/DDBJ databases">
        <title>Kitasatospora phosalacinea NBRC 14627.</title>
        <authorList>
            <person name="Ichikawa N."/>
            <person name="Sato H."/>
            <person name="Tonouchi N."/>
        </authorList>
    </citation>
    <scope>NUCLEOTIDE SEQUENCE</scope>
    <source>
        <strain evidence="2">NBRC 14627</strain>
    </source>
</reference>
<dbReference type="PANTHER" id="PTHR36440">
    <property type="entry name" value="PUTATIVE (AFU_ORTHOLOGUE AFUA_8G07350)-RELATED"/>
    <property type="match status" value="1"/>
</dbReference>
<evidence type="ECO:0000313" key="3">
    <source>
        <dbReference type="Proteomes" id="UP001165041"/>
    </source>
</evidence>
<proteinExistence type="predicted"/>
<accession>A0A9W6QBG5</accession>
<organism evidence="2 3">
    <name type="scientific">Kitasatospora phosalacinea</name>
    <dbReference type="NCBI Taxonomy" id="2065"/>
    <lineage>
        <taxon>Bacteria</taxon>
        <taxon>Bacillati</taxon>
        <taxon>Actinomycetota</taxon>
        <taxon>Actinomycetes</taxon>
        <taxon>Kitasatosporales</taxon>
        <taxon>Streptomycetaceae</taxon>
        <taxon>Kitasatospora</taxon>
    </lineage>
</organism>
<dbReference type="RefSeq" id="WP_285739613.1">
    <property type="nucleotide sequence ID" value="NZ_BSSA01000030.1"/>
</dbReference>
<dbReference type="InterPro" id="IPR013096">
    <property type="entry name" value="Cupin_2"/>
</dbReference>
<dbReference type="PANTHER" id="PTHR36440:SF1">
    <property type="entry name" value="PUTATIVE (AFU_ORTHOLOGUE AFUA_8G07350)-RELATED"/>
    <property type="match status" value="1"/>
</dbReference>
<evidence type="ECO:0000313" key="2">
    <source>
        <dbReference type="EMBL" id="GLW73995.1"/>
    </source>
</evidence>
<sequence>MSSPSVPPPPLTVVQPGTGDEGFLGSIGVAFKLWGSDTGGAVSVVEHPFPVGALVPPHLHTREDEYSIVTEGEIGFRSGDREVVLGSGGYITKPRGELHTMWNAGSTPARMIEIISPAGFEHCFREIAEMTAAGQPDPAAVAELAHRYGLEFGQPDWLPGVIERYGLTPPPGPE</sequence>
<comment type="caution">
    <text evidence="2">The sequence shown here is derived from an EMBL/GenBank/DDBJ whole genome shotgun (WGS) entry which is preliminary data.</text>
</comment>